<proteinExistence type="predicted"/>
<name>A0A5D2S9C7_GOSMU</name>
<keyword evidence="4" id="KW-1185">Reference proteome</keyword>
<dbReference type="EMBL" id="CM017660">
    <property type="protein sequence ID" value="TYI49479.1"/>
    <property type="molecule type" value="Genomic_DNA"/>
</dbReference>
<dbReference type="PANTHER" id="PTHR35358">
    <property type="entry name" value="OS06G0711100 PROTEIN"/>
    <property type="match status" value="1"/>
</dbReference>
<gene>
    <name evidence="3" type="ORF">E1A91_D12G037700v1</name>
</gene>
<feature type="region of interest" description="Disordered" evidence="2">
    <location>
        <begin position="54"/>
        <end position="126"/>
    </location>
</feature>
<evidence type="ECO:0008006" key="5">
    <source>
        <dbReference type="Google" id="ProtNLM"/>
    </source>
</evidence>
<dbReference type="InterPro" id="IPR007942">
    <property type="entry name" value="PLipase-like"/>
</dbReference>
<dbReference type="Proteomes" id="UP000323597">
    <property type="component" value="Chromosome D12"/>
</dbReference>
<keyword evidence="1" id="KW-0175">Coiled coil</keyword>
<evidence type="ECO:0000313" key="4">
    <source>
        <dbReference type="Proteomes" id="UP000323597"/>
    </source>
</evidence>
<dbReference type="PANTHER" id="PTHR35358:SF7">
    <property type="entry name" value="EXPRESSED PROTEIN"/>
    <property type="match status" value="1"/>
</dbReference>
<feature type="compositionally biased region" description="Polar residues" evidence="2">
    <location>
        <begin position="80"/>
        <end position="90"/>
    </location>
</feature>
<feature type="coiled-coil region" evidence="1">
    <location>
        <begin position="360"/>
        <end position="422"/>
    </location>
</feature>
<evidence type="ECO:0000313" key="3">
    <source>
        <dbReference type="EMBL" id="TYI49479.1"/>
    </source>
</evidence>
<accession>A0A5D2S9C7</accession>
<reference evidence="3 4" key="1">
    <citation type="submission" date="2019-07" db="EMBL/GenBank/DDBJ databases">
        <title>WGS assembly of Gossypium mustelinum.</title>
        <authorList>
            <person name="Chen Z.J."/>
            <person name="Sreedasyam A."/>
            <person name="Ando A."/>
            <person name="Song Q."/>
            <person name="De L."/>
            <person name="Hulse-Kemp A."/>
            <person name="Ding M."/>
            <person name="Ye W."/>
            <person name="Kirkbride R."/>
            <person name="Jenkins J."/>
            <person name="Plott C."/>
            <person name="Lovell J."/>
            <person name="Lin Y.-M."/>
            <person name="Vaughn R."/>
            <person name="Liu B."/>
            <person name="Li W."/>
            <person name="Simpson S."/>
            <person name="Scheffler B."/>
            <person name="Saski C."/>
            <person name="Grover C."/>
            <person name="Hu G."/>
            <person name="Conover J."/>
            <person name="Carlson J."/>
            <person name="Shu S."/>
            <person name="Boston L."/>
            <person name="Williams M."/>
            <person name="Peterson D."/>
            <person name="Mcgee K."/>
            <person name="Jones D."/>
            <person name="Wendel J."/>
            <person name="Stelly D."/>
            <person name="Grimwood J."/>
            <person name="Schmutz J."/>
        </authorList>
    </citation>
    <scope>NUCLEOTIDE SEQUENCE [LARGE SCALE GENOMIC DNA]</scope>
    <source>
        <strain evidence="3">1408120.09</strain>
    </source>
</reference>
<protein>
    <recommendedName>
        <fullName evidence="5">Phospholipase-like protein</fullName>
    </recommendedName>
</protein>
<dbReference type="Pfam" id="PF05278">
    <property type="entry name" value="PEARLI-4"/>
    <property type="match status" value="1"/>
</dbReference>
<organism evidence="3 4">
    <name type="scientific">Gossypium mustelinum</name>
    <name type="common">Cotton</name>
    <name type="synonym">Gossypium caicoense</name>
    <dbReference type="NCBI Taxonomy" id="34275"/>
    <lineage>
        <taxon>Eukaryota</taxon>
        <taxon>Viridiplantae</taxon>
        <taxon>Streptophyta</taxon>
        <taxon>Embryophyta</taxon>
        <taxon>Tracheophyta</taxon>
        <taxon>Spermatophyta</taxon>
        <taxon>Magnoliopsida</taxon>
        <taxon>eudicotyledons</taxon>
        <taxon>Gunneridae</taxon>
        <taxon>Pentapetalae</taxon>
        <taxon>rosids</taxon>
        <taxon>malvids</taxon>
        <taxon>Malvales</taxon>
        <taxon>Malvaceae</taxon>
        <taxon>Malvoideae</taxon>
        <taxon>Gossypium</taxon>
    </lineage>
</organism>
<feature type="compositionally biased region" description="Basic and acidic residues" evidence="2">
    <location>
        <begin position="94"/>
        <end position="109"/>
    </location>
</feature>
<evidence type="ECO:0000256" key="1">
    <source>
        <dbReference type="SAM" id="Coils"/>
    </source>
</evidence>
<dbReference type="AlphaFoldDB" id="A0A5D2S9C7"/>
<evidence type="ECO:0000256" key="2">
    <source>
        <dbReference type="SAM" id="MobiDB-lite"/>
    </source>
</evidence>
<sequence length="443" mass="49380">MDENGKVRPNCANAANPYHVCGAYCLEKIADGKGYKEKDKKILDNRYGIKEVVRNKRTDDGGRSQPNCPKASNPYHECNDNCTQRSSKANIQGVRKESGSKFIDDSRSFDRKKKGSESQPKSPRALEITPALGAIYHGDPNSLESHLYREKLEAENAESFSSFEQHPEEICSQEQSFDKAQIQYSQPLPMSGKIMSPGDTATKFKGEKIQISPKVSSDASTEDGREDVTSSAFSFTGITQALEESDKEDNKSIISESCVSVGKYHVKESISSTLQSIFDKYGDIAANCQLESSSMRAYYLECLCAVVQELQSTPFNELTKSKVKEIFAVLKDVESANIDVSWLRALLNEISEAINLASQRQTFEAKKVKYESSLESVKNELESRMENLSQKEKEAADAREKVAEIKARLDDMEHECSQLDKTISSIASINEKFQGKSLVDELL</sequence>